<dbReference type="SMART" id="SM00869">
    <property type="entry name" value="Autotransporter"/>
    <property type="match status" value="1"/>
</dbReference>
<evidence type="ECO:0000259" key="3">
    <source>
        <dbReference type="PROSITE" id="PS51208"/>
    </source>
</evidence>
<feature type="region of interest" description="Disordered" evidence="1">
    <location>
        <begin position="410"/>
        <end position="455"/>
    </location>
</feature>
<dbReference type="Proteomes" id="UP000537862">
    <property type="component" value="Unassembled WGS sequence"/>
</dbReference>
<dbReference type="PROSITE" id="PS51208">
    <property type="entry name" value="AUTOTRANSPORTER"/>
    <property type="match status" value="1"/>
</dbReference>
<reference evidence="4 5" key="1">
    <citation type="submission" date="2020-05" db="EMBL/GenBank/DDBJ databases">
        <authorList>
            <person name="Niu N."/>
        </authorList>
    </citation>
    <scope>NUCLEOTIDE SEQUENCE [LARGE SCALE GENOMIC DNA]</scope>
    <source>
        <strain evidence="4 5">3340-03</strain>
    </source>
</reference>
<accession>A0A849P3W4</accession>
<evidence type="ECO:0000313" key="4">
    <source>
        <dbReference type="EMBL" id="NOL50743.1"/>
    </source>
</evidence>
<feature type="signal peptide" evidence="2">
    <location>
        <begin position="1"/>
        <end position="23"/>
    </location>
</feature>
<evidence type="ECO:0000256" key="1">
    <source>
        <dbReference type="SAM" id="MobiDB-lite"/>
    </source>
</evidence>
<feature type="compositionally biased region" description="Basic and acidic residues" evidence="1">
    <location>
        <begin position="431"/>
        <end position="448"/>
    </location>
</feature>
<protein>
    <submittedName>
        <fullName evidence="4">Autotransporter domain-containing protein</fullName>
    </submittedName>
</protein>
<evidence type="ECO:0000256" key="2">
    <source>
        <dbReference type="SAM" id="SignalP"/>
    </source>
</evidence>
<keyword evidence="2" id="KW-0732">Signal</keyword>
<dbReference type="Gene3D" id="2.40.128.130">
    <property type="entry name" value="Autotransporter beta-domain"/>
    <property type="match status" value="1"/>
</dbReference>
<comment type="caution">
    <text evidence="4">The sequence shown here is derived from an EMBL/GenBank/DDBJ whole genome shotgun (WGS) entry which is preliminary data.</text>
</comment>
<keyword evidence="5" id="KW-1185">Reference proteome</keyword>
<dbReference type="SUPFAM" id="SSF82171">
    <property type="entry name" value="DPP6 N-terminal domain-like"/>
    <property type="match status" value="1"/>
</dbReference>
<sequence length="756" mass="83918">MMFFHKSGILISALVLASGSSFAQTFLDVGDAERPTVHSVDVPLVYSPYYPAGLSLSKESGRYLIVENTEGWSSPKQLRTFFLRDVNRGEEILFKDYLDSFSGKSFALSGDGQRIVTITNDYDPVEDIANDLSLTVYEPSQNSFTKKYKWSLPDTLAVPYNQNNLLIEVEDINHDGSKILLSYRNWLQNIHEKHLVSADFQQGVLNKIALDNNFNAMAISGDGRVLAGSWRHDTLNNTAVLQVGENYEQSVHLTNAGISSEANTLSYDGKVVGGYTVVSQETPFGMTSRVQRPTVWYGDDWKLSKFLQSTPESPEDIRDAQVSFLSADGRIAVVNATSFFDFSSSAGRFPEIWYGQNFDKYFRLIDSPDYLTAFRVTGMNADGTVLSGVRYNLGAESQHPVLWKVTYPKEQAPPPTEQVPPADQPSSPGEDNPKDVPVAEEKPVEPPVHDTVNPPKVTLIDVNLTRKSFTKQGEDGMRVLQMHIDDLKRLQQGCLVSQVGESCFSVYTGLTSTGKLHQPHVGFSIARGFSPNFSAGIVLDYGMRGSLPRTYRTGNSLGVGLYAQWQSNGWSFRPSISMNHYSIDIRRDTLGLTEVATGNSSLKGFGASAILGRQIQLNNQGSIELYGGVRHTMVNRKAYVEKDVAFPVSYGKLKMKDTALVAGLKVSVPVSDKLSLRMTTEVEQSIQHKAPSFVAREQYIGEWKYTPKLKKSRPYISIGMEYKVSPMKVIQVNSYYGRSIMGNSSKGVMLSFTARF</sequence>
<name>A0A849P3W4_9BURK</name>
<organism evidence="4 5">
    <name type="scientific">Pelistega suis</name>
    <dbReference type="NCBI Taxonomy" id="1631957"/>
    <lineage>
        <taxon>Bacteria</taxon>
        <taxon>Pseudomonadati</taxon>
        <taxon>Pseudomonadota</taxon>
        <taxon>Betaproteobacteria</taxon>
        <taxon>Burkholderiales</taxon>
        <taxon>Alcaligenaceae</taxon>
        <taxon>Pelistega</taxon>
    </lineage>
</organism>
<dbReference type="InterPro" id="IPR036709">
    <property type="entry name" value="Autotransporte_beta_dom_sf"/>
</dbReference>
<dbReference type="AlphaFoldDB" id="A0A849P3W4"/>
<evidence type="ECO:0000313" key="5">
    <source>
        <dbReference type="Proteomes" id="UP000537862"/>
    </source>
</evidence>
<dbReference type="EMBL" id="JABGBN010000001">
    <property type="protein sequence ID" value="NOL50743.1"/>
    <property type="molecule type" value="Genomic_DNA"/>
</dbReference>
<feature type="chain" id="PRO_5032525508" evidence="2">
    <location>
        <begin position="24"/>
        <end position="756"/>
    </location>
</feature>
<dbReference type="SUPFAM" id="SSF103515">
    <property type="entry name" value="Autotransporter"/>
    <property type="match status" value="1"/>
</dbReference>
<dbReference type="RefSeq" id="WP_171679440.1">
    <property type="nucleotide sequence ID" value="NZ_JABGBN010000001.1"/>
</dbReference>
<dbReference type="Pfam" id="PF03797">
    <property type="entry name" value="Autotransporter"/>
    <property type="match status" value="1"/>
</dbReference>
<feature type="domain" description="Autotransporter" evidence="3">
    <location>
        <begin position="470"/>
        <end position="756"/>
    </location>
</feature>
<dbReference type="InterPro" id="IPR005546">
    <property type="entry name" value="Autotransporte_beta"/>
</dbReference>
<proteinExistence type="predicted"/>
<gene>
    <name evidence="4" type="ORF">HKX39_00935</name>
</gene>